<proteinExistence type="predicted"/>
<dbReference type="EMBL" id="BARU01016844">
    <property type="protein sequence ID" value="GAH53249.1"/>
    <property type="molecule type" value="Genomic_DNA"/>
</dbReference>
<reference evidence="1" key="1">
    <citation type="journal article" date="2014" name="Front. Microbiol.">
        <title>High frequency of phylogenetically diverse reductive dehalogenase-homologous genes in deep subseafloor sedimentary metagenomes.</title>
        <authorList>
            <person name="Kawai M."/>
            <person name="Futagami T."/>
            <person name="Toyoda A."/>
            <person name="Takaki Y."/>
            <person name="Nishi S."/>
            <person name="Hori S."/>
            <person name="Arai W."/>
            <person name="Tsubouchi T."/>
            <person name="Morono Y."/>
            <person name="Uchiyama I."/>
            <person name="Ito T."/>
            <person name="Fujiyama A."/>
            <person name="Inagaki F."/>
            <person name="Takami H."/>
        </authorList>
    </citation>
    <scope>NUCLEOTIDE SEQUENCE</scope>
    <source>
        <strain evidence="1">Expedition CK06-06</strain>
    </source>
</reference>
<comment type="caution">
    <text evidence="1">The sequence shown here is derived from an EMBL/GenBank/DDBJ whole genome shotgun (WGS) entry which is preliminary data.</text>
</comment>
<name>X1HHE3_9ZZZZ</name>
<organism evidence="1">
    <name type="scientific">marine sediment metagenome</name>
    <dbReference type="NCBI Taxonomy" id="412755"/>
    <lineage>
        <taxon>unclassified sequences</taxon>
        <taxon>metagenomes</taxon>
        <taxon>ecological metagenomes</taxon>
    </lineage>
</organism>
<gene>
    <name evidence="1" type="ORF">S03H2_27970</name>
</gene>
<protein>
    <submittedName>
        <fullName evidence="1">Uncharacterized protein</fullName>
    </submittedName>
</protein>
<accession>X1HHE3</accession>
<evidence type="ECO:0000313" key="1">
    <source>
        <dbReference type="EMBL" id="GAH53249.1"/>
    </source>
</evidence>
<sequence length="57" mass="6710">MVEKHLQNVVEVRIVELEDKLMDMIEMANNYPDVPVPIFEQEIEAILSKIENLTRLE</sequence>
<dbReference type="AlphaFoldDB" id="X1HHE3"/>